<comment type="caution">
    <text evidence="1">The sequence shown here is derived from an EMBL/GenBank/DDBJ whole genome shotgun (WGS) entry which is preliminary data.</text>
</comment>
<dbReference type="Gene3D" id="1.10.287.1080">
    <property type="entry name" value="MazG-like"/>
    <property type="match status" value="1"/>
</dbReference>
<sequence>MAENNYPEIMSELIKFRDKHGWEKFHNLKDLALSLNLEASEVLEIFQWKPADEELSPSETAHLHEEIADTLIYCLYMCDKLGVNPLDLVAKKIDFNQDRHWDKIDN</sequence>
<dbReference type="RefSeq" id="WP_125576045.1">
    <property type="nucleotide sequence ID" value="NZ_JBHTOF010000020.1"/>
</dbReference>
<dbReference type="PIRSF" id="PIRSF029826">
    <property type="entry name" value="UCP029826_pph"/>
    <property type="match status" value="1"/>
</dbReference>
<dbReference type="EMBL" id="JBHTOF010000020">
    <property type="protein sequence ID" value="MFD1464856.1"/>
    <property type="molecule type" value="Genomic_DNA"/>
</dbReference>
<dbReference type="Proteomes" id="UP001597244">
    <property type="component" value="Unassembled WGS sequence"/>
</dbReference>
<evidence type="ECO:0000313" key="1">
    <source>
        <dbReference type="EMBL" id="MFD1464856.1"/>
    </source>
</evidence>
<organism evidence="1 2">
    <name type="scientific">Lapidilactobacillus mulanensis</name>
    <dbReference type="NCBI Taxonomy" id="2485999"/>
    <lineage>
        <taxon>Bacteria</taxon>
        <taxon>Bacillati</taxon>
        <taxon>Bacillota</taxon>
        <taxon>Bacilli</taxon>
        <taxon>Lactobacillales</taxon>
        <taxon>Lactobacillaceae</taxon>
        <taxon>Lapidilactobacillus</taxon>
    </lineage>
</organism>
<protein>
    <submittedName>
        <fullName evidence="1">Nucleotide pyrophosphohydrolase</fullName>
    </submittedName>
</protein>
<proteinExistence type="predicted"/>
<keyword evidence="2" id="KW-1185">Reference proteome</keyword>
<dbReference type="InterPro" id="IPR052555">
    <property type="entry name" value="dCTP_Pyrophosphatase"/>
</dbReference>
<dbReference type="Pfam" id="PF12643">
    <property type="entry name" value="MazG-like"/>
    <property type="match status" value="1"/>
</dbReference>
<evidence type="ECO:0000313" key="2">
    <source>
        <dbReference type="Proteomes" id="UP001597244"/>
    </source>
</evidence>
<accession>A0ABW4DND9</accession>
<gene>
    <name evidence="1" type="ORF">ACFQ4L_01950</name>
</gene>
<name>A0ABW4DND9_9LACO</name>
<dbReference type="CDD" id="cd11537">
    <property type="entry name" value="NTP-PPase_RS21-C6_like"/>
    <property type="match status" value="1"/>
</dbReference>
<reference evidence="2" key="1">
    <citation type="journal article" date="2019" name="Int. J. Syst. Evol. Microbiol.">
        <title>The Global Catalogue of Microorganisms (GCM) 10K type strain sequencing project: providing services to taxonomists for standard genome sequencing and annotation.</title>
        <authorList>
            <consortium name="The Broad Institute Genomics Platform"/>
            <consortium name="The Broad Institute Genome Sequencing Center for Infectious Disease"/>
            <person name="Wu L."/>
            <person name="Ma J."/>
        </authorList>
    </citation>
    <scope>NUCLEOTIDE SEQUENCE [LARGE SCALE GENOMIC DNA]</scope>
    <source>
        <strain evidence="2">CCM 8951</strain>
    </source>
</reference>
<dbReference type="PANTHER" id="PTHR46523:SF1">
    <property type="entry name" value="DCTP PYROPHOSPHATASE 1"/>
    <property type="match status" value="1"/>
</dbReference>
<dbReference type="PANTHER" id="PTHR46523">
    <property type="entry name" value="DCTP PYROPHOSPHATASE 1"/>
    <property type="match status" value="1"/>
</dbReference>
<dbReference type="SUPFAM" id="SSF101386">
    <property type="entry name" value="all-alpha NTP pyrophosphatases"/>
    <property type="match status" value="1"/>
</dbReference>
<dbReference type="InterPro" id="IPR025984">
    <property type="entry name" value="DCTPP"/>
</dbReference>